<proteinExistence type="predicted"/>
<dbReference type="OrthoDB" id="523541at2759"/>
<dbReference type="PANTHER" id="PTHR37755:SF1">
    <property type="entry name" value="PROTEIN TIC 56, CHLOROPLASTIC"/>
    <property type="match status" value="1"/>
</dbReference>
<sequence>MSFYGEDSPTDATESRRKYLQSWRDKLGPYKFEARNDLRATDANDNNVWFYRDRVGKCRGPAPLNTMRQCWVNGVVDEHTLVWGNGLSDWVPARNVRGLVPNIRNPPTIALHWLMRKFVDTDEKLAATRRERFERGQAATDTLAGEDVSRWSRRRQKETDANTVPAPFE</sequence>
<dbReference type="InterPro" id="IPR025640">
    <property type="entry name" value="GYF_2"/>
</dbReference>
<evidence type="ECO:0000256" key="1">
    <source>
        <dbReference type="SAM" id="MobiDB-lite"/>
    </source>
</evidence>
<dbReference type="Proteomes" id="UP000001568">
    <property type="component" value="Chromosome 10"/>
</dbReference>
<dbReference type="HOGENOM" id="CLU_1581125_0_0_1"/>
<feature type="region of interest" description="Disordered" evidence="1">
    <location>
        <begin position="133"/>
        <end position="169"/>
    </location>
</feature>
<dbReference type="InterPro" id="IPR037471">
    <property type="entry name" value="TIC56"/>
</dbReference>
<dbReference type="RefSeq" id="XP_001420121.1">
    <property type="nucleotide sequence ID" value="XM_001420084.1"/>
</dbReference>
<accession>A4S3N2</accession>
<name>A4S3N2_OSTLU</name>
<dbReference type="STRING" id="436017.A4S3N2"/>
<reference evidence="3 4" key="1">
    <citation type="journal article" date="2007" name="Proc. Natl. Acad. Sci. U.S.A.">
        <title>The tiny eukaryote Ostreococcus provides genomic insights into the paradox of plankton speciation.</title>
        <authorList>
            <person name="Palenik B."/>
            <person name="Grimwood J."/>
            <person name="Aerts A."/>
            <person name="Rouze P."/>
            <person name="Salamov A."/>
            <person name="Putnam N."/>
            <person name="Dupont C."/>
            <person name="Jorgensen R."/>
            <person name="Derelle E."/>
            <person name="Rombauts S."/>
            <person name="Zhou K."/>
            <person name="Otillar R."/>
            <person name="Merchant S.S."/>
            <person name="Podell S."/>
            <person name="Gaasterland T."/>
            <person name="Napoli C."/>
            <person name="Gendler K."/>
            <person name="Manuell A."/>
            <person name="Tai V."/>
            <person name="Vallon O."/>
            <person name="Piganeau G."/>
            <person name="Jancek S."/>
            <person name="Heijde M."/>
            <person name="Jabbari K."/>
            <person name="Bowler C."/>
            <person name="Lohr M."/>
            <person name="Robbens S."/>
            <person name="Werner G."/>
            <person name="Dubchak I."/>
            <person name="Pazour G.J."/>
            <person name="Ren Q."/>
            <person name="Paulsen I."/>
            <person name="Delwiche C."/>
            <person name="Schmutz J."/>
            <person name="Rokhsar D."/>
            <person name="Van de Peer Y."/>
            <person name="Moreau H."/>
            <person name="Grigoriev I.V."/>
        </authorList>
    </citation>
    <scope>NUCLEOTIDE SEQUENCE [LARGE SCALE GENOMIC DNA]</scope>
    <source>
        <strain evidence="3 4">CCE9901</strain>
    </source>
</reference>
<keyword evidence="4" id="KW-1185">Reference proteome</keyword>
<dbReference type="GO" id="GO:0009706">
    <property type="term" value="C:chloroplast inner membrane"/>
    <property type="evidence" value="ECO:0007669"/>
    <property type="project" value="TreeGrafter"/>
</dbReference>
<dbReference type="AlphaFoldDB" id="A4S3N2"/>
<dbReference type="GeneID" id="5004075"/>
<dbReference type="GO" id="GO:0045037">
    <property type="term" value="P:protein import into chloroplast stroma"/>
    <property type="evidence" value="ECO:0007669"/>
    <property type="project" value="TreeGrafter"/>
</dbReference>
<evidence type="ECO:0000313" key="4">
    <source>
        <dbReference type="Proteomes" id="UP000001568"/>
    </source>
</evidence>
<feature type="domain" description="GYF" evidence="2">
    <location>
        <begin position="49"/>
        <end position="99"/>
    </location>
</feature>
<evidence type="ECO:0000259" key="2">
    <source>
        <dbReference type="Pfam" id="PF14237"/>
    </source>
</evidence>
<dbReference type="Pfam" id="PF14237">
    <property type="entry name" value="GYF_2"/>
    <property type="match status" value="1"/>
</dbReference>
<dbReference type="Gramene" id="ABO98414">
    <property type="protein sequence ID" value="ABO98414"/>
    <property type="gene ID" value="OSTLU_26112"/>
</dbReference>
<protein>
    <recommendedName>
        <fullName evidence="2">GYF domain-containing protein</fullName>
    </recommendedName>
</protein>
<dbReference type="KEGG" id="olu:OSTLU_26112"/>
<organism evidence="3 4">
    <name type="scientific">Ostreococcus lucimarinus (strain CCE9901)</name>
    <dbReference type="NCBI Taxonomy" id="436017"/>
    <lineage>
        <taxon>Eukaryota</taxon>
        <taxon>Viridiplantae</taxon>
        <taxon>Chlorophyta</taxon>
        <taxon>Mamiellophyceae</taxon>
        <taxon>Mamiellales</taxon>
        <taxon>Bathycoccaceae</taxon>
        <taxon>Ostreococcus</taxon>
    </lineage>
</organism>
<evidence type="ECO:0000313" key="3">
    <source>
        <dbReference type="EMBL" id="ABO98414.1"/>
    </source>
</evidence>
<dbReference type="EMBL" id="CP000590">
    <property type="protein sequence ID" value="ABO98414.1"/>
    <property type="molecule type" value="Genomic_DNA"/>
</dbReference>
<gene>
    <name evidence="3" type="ORF">OSTLU_26112</name>
</gene>
<dbReference type="eggNOG" id="ENOG502QR08">
    <property type="taxonomic scope" value="Eukaryota"/>
</dbReference>
<dbReference type="PANTHER" id="PTHR37755">
    <property type="entry name" value="PROTEIN TIC 56, CHLOROPLASTIC"/>
    <property type="match status" value="1"/>
</dbReference>